<dbReference type="InterPro" id="IPR029030">
    <property type="entry name" value="Caspase-like_dom_sf"/>
</dbReference>
<dbReference type="GO" id="GO:0050727">
    <property type="term" value="P:regulation of inflammatory response"/>
    <property type="evidence" value="ECO:0007669"/>
    <property type="project" value="TreeGrafter"/>
</dbReference>
<dbReference type="GO" id="GO:0006508">
    <property type="term" value="P:proteolysis"/>
    <property type="evidence" value="ECO:0007669"/>
    <property type="project" value="UniProtKB-KW"/>
</dbReference>
<dbReference type="InterPro" id="IPR004020">
    <property type="entry name" value="DAPIN"/>
</dbReference>
<dbReference type="Pfam" id="PF02758">
    <property type="entry name" value="PYRIN"/>
    <property type="match status" value="1"/>
</dbReference>
<evidence type="ECO:0000259" key="7">
    <source>
        <dbReference type="PROSITE" id="PS50207"/>
    </source>
</evidence>
<feature type="domain" description="Caspase family p20" evidence="8">
    <location>
        <begin position="145"/>
        <end position="281"/>
    </location>
</feature>
<keyword evidence="4" id="KW-0788">Thiol protease</keyword>
<keyword evidence="2" id="KW-0645">Protease</keyword>
<dbReference type="PANTHER" id="PTHR47901">
    <property type="entry name" value="CASPASE RECRUITMENT DOMAIN-CONTAINING PROTEIN 18"/>
    <property type="match status" value="1"/>
</dbReference>
<dbReference type="InterPro" id="IPR002138">
    <property type="entry name" value="Pept_C14_p10"/>
</dbReference>
<dbReference type="PRINTS" id="PR00376">
    <property type="entry name" value="IL1BCENZYME"/>
</dbReference>
<dbReference type="SUPFAM" id="SSF52129">
    <property type="entry name" value="Caspase-like"/>
    <property type="match status" value="1"/>
</dbReference>
<dbReference type="EMBL" id="JAAMOB010000001">
    <property type="protein sequence ID" value="KAF4118079.1"/>
    <property type="molecule type" value="Genomic_DNA"/>
</dbReference>
<dbReference type="Gene3D" id="1.10.533.10">
    <property type="entry name" value="Death Domain, Fas"/>
    <property type="match status" value="1"/>
</dbReference>
<dbReference type="InterPro" id="IPR015917">
    <property type="entry name" value="Pept_C14A"/>
</dbReference>
<keyword evidence="5" id="KW-0865">Zymogen</keyword>
<dbReference type="InterPro" id="IPR016129">
    <property type="entry name" value="Caspase_his_AS"/>
</dbReference>
<evidence type="ECO:0000256" key="3">
    <source>
        <dbReference type="ARBA" id="ARBA00022801"/>
    </source>
</evidence>
<dbReference type="PANTHER" id="PTHR47901:SF3">
    <property type="entry name" value="CASPASE-1"/>
    <property type="match status" value="1"/>
</dbReference>
<dbReference type="Pfam" id="PF00656">
    <property type="entry name" value="Peptidase_C14"/>
    <property type="match status" value="1"/>
</dbReference>
<accession>A0A7J6DFQ9</accession>
<evidence type="ECO:0000259" key="9">
    <source>
        <dbReference type="PROSITE" id="PS50824"/>
    </source>
</evidence>
<sequence>MDITKRLMLDALDELVKAEFKDFIWHLSNGVAEDIKPIPRGKLEEVDRSDVVDCMVKQYSDDAGKITVQALRNIKQNDLAKRLELKFREVQQPVQDARHAPVPVEPQPLQSDGKLRNMTQSSQEFKQKMLQDVGDEIYRPASSQRKGSALLITNIVFDYKEYNRVGAEIDEENMDWLLRALGYSVVKRRNLSGEAIDREVRNFSKLLPEHRDSDSTFVVIMSHGSRINNRDAILGVHYHEKNNPKDVYFVDETFSHLNSVNCPALIHKPKVILIQACRGDHPGGVEVRDQVPESDSWFHEEKDFVCFMSSLPDTASYRNAITGSHFINYIVDVFCERAHEHHIMELFTKVTSGMATRPGRTRDKLLPCLERTSLTKKFYLIWPEINNRVNYTLKEALVHLVDQELIDMDCNITRYCVSNLICQLCHLGISRVVEAWNNHRIPGVNISQLLQEKESPTSLHRVVLQKKKFSSTILPNGTEAADLYMDTLGSSLIRVSSFGMDPFTSEHEKATVEQLFSEKWPDIAVLFNNAVNKNFLPFKEALITLVTLTQRYS</sequence>
<evidence type="ECO:0000256" key="2">
    <source>
        <dbReference type="ARBA" id="ARBA00022670"/>
    </source>
</evidence>
<dbReference type="SUPFAM" id="SSF47986">
    <property type="entry name" value="DEATH domain"/>
    <property type="match status" value="1"/>
</dbReference>
<protein>
    <submittedName>
        <fullName evidence="10">Uncharacterized protein</fullName>
    </submittedName>
</protein>
<comment type="caution">
    <text evidence="10">The sequence shown here is derived from an EMBL/GenBank/DDBJ whole genome shotgun (WGS) entry which is preliminary data.</text>
</comment>
<dbReference type="InterPro" id="IPR011600">
    <property type="entry name" value="Pept_C14_caspase"/>
</dbReference>
<dbReference type="CDD" id="cd08321">
    <property type="entry name" value="Pyrin_ASC-like"/>
    <property type="match status" value="1"/>
</dbReference>
<reference evidence="10 11" key="1">
    <citation type="submission" date="2020-04" db="EMBL/GenBank/DDBJ databases">
        <title>Chromosome-level genome assembly of a cyprinid fish Onychostoma macrolepis by integration of Nanopore Sequencing, Bionano and Hi-C technology.</title>
        <authorList>
            <person name="Wang D."/>
        </authorList>
    </citation>
    <scope>NUCLEOTIDE SEQUENCE [LARGE SCALE GENOMIC DNA]</scope>
    <source>
        <strain evidence="10">SWU-2019</strain>
        <tissue evidence="10">Muscle</tissue>
    </source>
</reference>
<dbReference type="PROSITE" id="PS50207">
    <property type="entry name" value="CASPASE_P10"/>
    <property type="match status" value="1"/>
</dbReference>
<dbReference type="PROSITE" id="PS50824">
    <property type="entry name" value="DAPIN"/>
    <property type="match status" value="1"/>
</dbReference>
<dbReference type="InterPro" id="IPR033139">
    <property type="entry name" value="Caspase_cys_AS"/>
</dbReference>
<dbReference type="Gene3D" id="3.40.50.1460">
    <property type="match status" value="1"/>
</dbReference>
<dbReference type="AlphaFoldDB" id="A0A7J6DFQ9"/>
<dbReference type="CDD" id="cd00032">
    <property type="entry name" value="CASc"/>
    <property type="match status" value="1"/>
</dbReference>
<proteinExistence type="inferred from homology"/>
<gene>
    <name evidence="10" type="ORF">G5714_000130</name>
</gene>
<keyword evidence="11" id="KW-1185">Reference proteome</keyword>
<dbReference type="InterPro" id="IPR001309">
    <property type="entry name" value="Pept_C14_p20"/>
</dbReference>
<evidence type="ECO:0000256" key="6">
    <source>
        <dbReference type="RuleBase" id="RU003971"/>
    </source>
</evidence>
<dbReference type="GO" id="GO:0004197">
    <property type="term" value="F:cysteine-type endopeptidase activity"/>
    <property type="evidence" value="ECO:0007669"/>
    <property type="project" value="InterPro"/>
</dbReference>
<dbReference type="PROSITE" id="PS01122">
    <property type="entry name" value="CASPASE_CYS"/>
    <property type="match status" value="1"/>
</dbReference>
<evidence type="ECO:0000256" key="4">
    <source>
        <dbReference type="ARBA" id="ARBA00022807"/>
    </source>
</evidence>
<name>A0A7J6DFQ9_9TELE</name>
<dbReference type="GO" id="GO:0097169">
    <property type="term" value="C:AIM2 inflammasome complex"/>
    <property type="evidence" value="ECO:0007669"/>
    <property type="project" value="TreeGrafter"/>
</dbReference>
<dbReference type="GO" id="GO:0072557">
    <property type="term" value="C:IPAF inflammasome complex"/>
    <property type="evidence" value="ECO:0007669"/>
    <property type="project" value="TreeGrafter"/>
</dbReference>
<evidence type="ECO:0000259" key="8">
    <source>
        <dbReference type="PROSITE" id="PS50208"/>
    </source>
</evidence>
<dbReference type="InterPro" id="IPR011029">
    <property type="entry name" value="DEATH-like_dom_sf"/>
</dbReference>
<evidence type="ECO:0000313" key="11">
    <source>
        <dbReference type="Proteomes" id="UP000579812"/>
    </source>
</evidence>
<organism evidence="10 11">
    <name type="scientific">Onychostoma macrolepis</name>
    <dbReference type="NCBI Taxonomy" id="369639"/>
    <lineage>
        <taxon>Eukaryota</taxon>
        <taxon>Metazoa</taxon>
        <taxon>Chordata</taxon>
        <taxon>Craniata</taxon>
        <taxon>Vertebrata</taxon>
        <taxon>Euteleostomi</taxon>
        <taxon>Actinopterygii</taxon>
        <taxon>Neopterygii</taxon>
        <taxon>Teleostei</taxon>
        <taxon>Ostariophysi</taxon>
        <taxon>Cypriniformes</taxon>
        <taxon>Cyprinidae</taxon>
        <taxon>Acrossocheilinae</taxon>
        <taxon>Onychostoma</taxon>
    </lineage>
</organism>
<dbReference type="PROSITE" id="PS50208">
    <property type="entry name" value="CASPASE_P20"/>
    <property type="match status" value="1"/>
</dbReference>
<evidence type="ECO:0000313" key="10">
    <source>
        <dbReference type="EMBL" id="KAF4118079.1"/>
    </source>
</evidence>
<dbReference type="InterPro" id="IPR002398">
    <property type="entry name" value="Pept_C14"/>
</dbReference>
<keyword evidence="3" id="KW-0378">Hydrolase</keyword>
<dbReference type="SMART" id="SM00115">
    <property type="entry name" value="CASc"/>
    <property type="match status" value="1"/>
</dbReference>
<dbReference type="SMART" id="SM01289">
    <property type="entry name" value="PYRIN"/>
    <property type="match status" value="1"/>
</dbReference>
<comment type="similarity">
    <text evidence="1 6">Belongs to the peptidase C14A family.</text>
</comment>
<dbReference type="GO" id="GO:0072559">
    <property type="term" value="C:NLRP3 inflammasome complex"/>
    <property type="evidence" value="ECO:0007669"/>
    <property type="project" value="TreeGrafter"/>
</dbReference>
<feature type="domain" description="Caspase family p10" evidence="7">
    <location>
        <begin position="301"/>
        <end position="382"/>
    </location>
</feature>
<evidence type="ECO:0000256" key="5">
    <source>
        <dbReference type="ARBA" id="ARBA00023145"/>
    </source>
</evidence>
<feature type="domain" description="Pyrin" evidence="9">
    <location>
        <begin position="1"/>
        <end position="89"/>
    </location>
</feature>
<evidence type="ECO:0000256" key="1">
    <source>
        <dbReference type="ARBA" id="ARBA00010134"/>
    </source>
</evidence>
<dbReference type="Proteomes" id="UP000579812">
    <property type="component" value="Unassembled WGS sequence"/>
</dbReference>
<dbReference type="PROSITE" id="PS01121">
    <property type="entry name" value="CASPASE_HIS"/>
    <property type="match status" value="1"/>
</dbReference>